<name>A0A556R568_9BIFI</name>
<accession>A0A556R568</accession>
<reference evidence="1 2" key="1">
    <citation type="submission" date="2019-07" db="EMBL/GenBank/DDBJ databases">
        <title>Bifidobacterium asteroides genomes.</title>
        <authorList>
            <person name="Zheng H."/>
        </authorList>
    </citation>
    <scope>NUCLEOTIDE SEQUENCE [LARGE SCALE GENOMIC DNA]</scope>
    <source>
        <strain evidence="1 2">W8102</strain>
    </source>
</reference>
<keyword evidence="2" id="KW-1185">Reference proteome</keyword>
<dbReference type="RefSeq" id="WP_144084896.1">
    <property type="nucleotide sequence ID" value="NZ_VMHK01000001.1"/>
</dbReference>
<protein>
    <submittedName>
        <fullName evidence="1">Uncharacterized protein</fullName>
    </submittedName>
</protein>
<dbReference type="EMBL" id="VMHK01000001">
    <property type="protein sequence ID" value="TSJ84029.1"/>
    <property type="molecule type" value="Genomic_DNA"/>
</dbReference>
<evidence type="ECO:0000313" key="2">
    <source>
        <dbReference type="Proteomes" id="UP000316508"/>
    </source>
</evidence>
<dbReference type="AlphaFoldDB" id="A0A556R568"/>
<gene>
    <name evidence="1" type="ORF">FPK30_00690</name>
</gene>
<sequence length="128" mass="13876">MAPIDLHDCCPCRHQGKNDSPCHFGECVIAVAYFCGLAAGPSTPDIIMPTAVACKYADAAVMSGFIIHGDITILQIDNVVHFVRLSPLFLVFSAISNGVSTERIVRADGWQELPWLAYKTIYCSDNAS</sequence>
<dbReference type="Proteomes" id="UP000316508">
    <property type="component" value="Unassembled WGS sequence"/>
</dbReference>
<organism evidence="1 2">
    <name type="scientific">Bifidobacterium apousia</name>
    <dbReference type="NCBI Taxonomy" id="2750996"/>
    <lineage>
        <taxon>Bacteria</taxon>
        <taxon>Bacillati</taxon>
        <taxon>Actinomycetota</taxon>
        <taxon>Actinomycetes</taxon>
        <taxon>Bifidobacteriales</taxon>
        <taxon>Bifidobacteriaceae</taxon>
        <taxon>Bifidobacterium</taxon>
    </lineage>
</organism>
<proteinExistence type="predicted"/>
<evidence type="ECO:0000313" key="1">
    <source>
        <dbReference type="EMBL" id="TSJ84029.1"/>
    </source>
</evidence>
<comment type="caution">
    <text evidence="1">The sequence shown here is derived from an EMBL/GenBank/DDBJ whole genome shotgun (WGS) entry which is preliminary data.</text>
</comment>